<reference evidence="2" key="1">
    <citation type="journal article" date="2013" name="Nature">
        <title>Draft genome of the wheat A-genome progenitor Triticum urartu.</title>
        <authorList>
            <person name="Ling H.Q."/>
            <person name="Zhao S."/>
            <person name="Liu D."/>
            <person name="Wang J."/>
            <person name="Sun H."/>
            <person name="Zhang C."/>
            <person name="Fan H."/>
            <person name="Li D."/>
            <person name="Dong L."/>
            <person name="Tao Y."/>
            <person name="Gao C."/>
            <person name="Wu H."/>
            <person name="Li Y."/>
            <person name="Cui Y."/>
            <person name="Guo X."/>
            <person name="Zheng S."/>
            <person name="Wang B."/>
            <person name="Yu K."/>
            <person name="Liang Q."/>
            <person name="Yang W."/>
            <person name="Lou X."/>
            <person name="Chen J."/>
            <person name="Feng M."/>
            <person name="Jian J."/>
            <person name="Zhang X."/>
            <person name="Luo G."/>
            <person name="Jiang Y."/>
            <person name="Liu J."/>
            <person name="Wang Z."/>
            <person name="Sha Y."/>
            <person name="Zhang B."/>
            <person name="Wu H."/>
            <person name="Tang D."/>
            <person name="Shen Q."/>
            <person name="Xue P."/>
            <person name="Zou S."/>
            <person name="Wang X."/>
            <person name="Liu X."/>
            <person name="Wang F."/>
            <person name="Yang Y."/>
            <person name="An X."/>
            <person name="Dong Z."/>
            <person name="Zhang K."/>
            <person name="Zhang X."/>
            <person name="Luo M.C."/>
            <person name="Dvorak J."/>
            <person name="Tong Y."/>
            <person name="Wang J."/>
            <person name="Yang H."/>
            <person name="Li Z."/>
            <person name="Wang D."/>
            <person name="Zhang A."/>
            <person name="Wang J."/>
        </authorList>
    </citation>
    <scope>NUCLEOTIDE SEQUENCE</scope>
</reference>
<dbReference type="AlphaFoldDB" id="M7YPB7"/>
<feature type="region of interest" description="Disordered" evidence="1">
    <location>
        <begin position="1"/>
        <end position="23"/>
    </location>
</feature>
<gene>
    <name evidence="2" type="ORF">TRIUR3_21580</name>
</gene>
<name>M7YPB7_TRIUA</name>
<dbReference type="EMBL" id="KD249967">
    <property type="protein sequence ID" value="EMS48811.1"/>
    <property type="molecule type" value="Genomic_DNA"/>
</dbReference>
<organism evidence="2">
    <name type="scientific">Triticum urartu</name>
    <name type="common">Red wild einkorn</name>
    <name type="synonym">Crithodium urartu</name>
    <dbReference type="NCBI Taxonomy" id="4572"/>
    <lineage>
        <taxon>Eukaryota</taxon>
        <taxon>Viridiplantae</taxon>
        <taxon>Streptophyta</taxon>
        <taxon>Embryophyta</taxon>
        <taxon>Tracheophyta</taxon>
        <taxon>Spermatophyta</taxon>
        <taxon>Magnoliopsida</taxon>
        <taxon>Liliopsida</taxon>
        <taxon>Poales</taxon>
        <taxon>Poaceae</taxon>
        <taxon>BOP clade</taxon>
        <taxon>Pooideae</taxon>
        <taxon>Triticodae</taxon>
        <taxon>Triticeae</taxon>
        <taxon>Triticinae</taxon>
        <taxon>Triticum</taxon>
    </lineage>
</organism>
<evidence type="ECO:0000256" key="1">
    <source>
        <dbReference type="SAM" id="MobiDB-lite"/>
    </source>
</evidence>
<feature type="compositionally biased region" description="Basic and acidic residues" evidence="1">
    <location>
        <begin position="12"/>
        <end position="23"/>
    </location>
</feature>
<accession>M7YPB7</accession>
<proteinExistence type="predicted"/>
<sequence>MRGIGHCNDSNKAQKETRKGKAQESVKITSHTLEYNVLLDFKSIKPLSSGLIIPLNRKKCKPLDSMILLKDTNVSFLKCKGNDVCKECDIIHLQVGPPPATQVLFLMDEELHLQFKQYLFKRMMVNVRGIDINVSVSMLMDSNVSVAGELAEQMKLT</sequence>
<protein>
    <submittedName>
        <fullName evidence="2">Uncharacterized protein</fullName>
    </submittedName>
</protein>
<evidence type="ECO:0000313" key="2">
    <source>
        <dbReference type="EMBL" id="EMS48811.1"/>
    </source>
</evidence>